<proteinExistence type="predicted"/>
<accession>A0A1X6X5X7</accession>
<evidence type="ECO:0000313" key="1">
    <source>
        <dbReference type="EMBL" id="SLM94485.1"/>
    </source>
</evidence>
<name>A0A1X6X5X7_9MICO</name>
<gene>
    <name evidence="1" type="ORF">FM110_11410</name>
</gene>
<dbReference type="Proteomes" id="UP000195981">
    <property type="component" value="Unassembled WGS sequence"/>
</dbReference>
<dbReference type="InterPro" id="IPR035948">
    <property type="entry name" value="YwqG-like_sf"/>
</dbReference>
<dbReference type="InterPro" id="IPR015315">
    <property type="entry name" value="DUF1963"/>
</dbReference>
<sequence length="131" mass="14581">MTDHEEAIFPPVALAVREELTFPAWATRGCEALALDERDADAYVDIMERGADRCRLLGYADAVQGGIAELATEATGRPAADVDSWRLLLQICSEDAAQMMWGDVGFLYVVMPEDAMRAHRWEDAWLVMECS</sequence>
<dbReference type="Gene3D" id="2.30.320.10">
    <property type="entry name" value="YwqG-like"/>
    <property type="match status" value="1"/>
</dbReference>
<dbReference type="Pfam" id="PF09234">
    <property type="entry name" value="DUF1963"/>
    <property type="match status" value="1"/>
</dbReference>
<dbReference type="AlphaFoldDB" id="A0A1X6X5X7"/>
<dbReference type="EMBL" id="FWFG01000099">
    <property type="protein sequence ID" value="SLM94485.1"/>
    <property type="molecule type" value="Genomic_DNA"/>
</dbReference>
<protein>
    <recommendedName>
        <fullName evidence="3">DUF1963 domain-containing protein</fullName>
    </recommendedName>
</protein>
<organism evidence="1 2">
    <name type="scientific">Brachybacterium nesterenkovii</name>
    <dbReference type="NCBI Taxonomy" id="47847"/>
    <lineage>
        <taxon>Bacteria</taxon>
        <taxon>Bacillati</taxon>
        <taxon>Actinomycetota</taxon>
        <taxon>Actinomycetes</taxon>
        <taxon>Micrococcales</taxon>
        <taxon>Dermabacteraceae</taxon>
        <taxon>Brachybacterium</taxon>
    </lineage>
</organism>
<dbReference type="OrthoDB" id="4929513at2"/>
<dbReference type="PANTHER" id="PTHR36436">
    <property type="entry name" value="SLL5081 PROTEIN"/>
    <property type="match status" value="1"/>
</dbReference>
<dbReference type="SUPFAM" id="SSF103032">
    <property type="entry name" value="Hypothetical protein YwqG"/>
    <property type="match status" value="1"/>
</dbReference>
<dbReference type="PANTHER" id="PTHR36436:SF6">
    <property type="entry name" value="SLL5081 PROTEIN"/>
    <property type="match status" value="1"/>
</dbReference>
<reference evidence="1 2" key="1">
    <citation type="submission" date="2017-02" db="EMBL/GenBank/DDBJ databases">
        <authorList>
            <person name="Peterson S.W."/>
        </authorList>
    </citation>
    <scope>NUCLEOTIDE SEQUENCE [LARGE SCALE GENOMIC DNA]</scope>
    <source>
        <strain evidence="1 2">CIP104813</strain>
    </source>
</reference>
<keyword evidence="2" id="KW-1185">Reference proteome</keyword>
<evidence type="ECO:0000313" key="2">
    <source>
        <dbReference type="Proteomes" id="UP000195981"/>
    </source>
</evidence>
<dbReference type="RefSeq" id="WP_087104879.1">
    <property type="nucleotide sequence ID" value="NZ_FWFG01000099.1"/>
</dbReference>
<evidence type="ECO:0008006" key="3">
    <source>
        <dbReference type="Google" id="ProtNLM"/>
    </source>
</evidence>